<dbReference type="EMBL" id="CABDVU010000001">
    <property type="protein sequence ID" value="VTN14100.1"/>
    <property type="molecule type" value="Genomic_DNA"/>
</dbReference>
<keyword evidence="1" id="KW-0472">Membrane</keyword>
<protein>
    <submittedName>
        <fullName evidence="2">Uncharacterized protein</fullName>
    </submittedName>
</protein>
<name>A0A4U9D6F5_RAOTE</name>
<dbReference type="Proteomes" id="UP000339249">
    <property type="component" value="Unassembled WGS sequence"/>
</dbReference>
<accession>A0A4U9D6F5</accession>
<organism evidence="2 3">
    <name type="scientific">Raoultella terrigena</name>
    <name type="common">Klebsiella terrigena</name>
    <dbReference type="NCBI Taxonomy" id="577"/>
    <lineage>
        <taxon>Bacteria</taxon>
        <taxon>Pseudomonadati</taxon>
        <taxon>Pseudomonadota</taxon>
        <taxon>Gammaproteobacteria</taxon>
        <taxon>Enterobacterales</taxon>
        <taxon>Enterobacteriaceae</taxon>
        <taxon>Klebsiella/Raoultella group</taxon>
        <taxon>Raoultella</taxon>
    </lineage>
</organism>
<evidence type="ECO:0000313" key="2">
    <source>
        <dbReference type="EMBL" id="VTN14100.1"/>
    </source>
</evidence>
<proteinExistence type="predicted"/>
<feature type="transmembrane region" description="Helical" evidence="1">
    <location>
        <begin position="52"/>
        <end position="75"/>
    </location>
</feature>
<feature type="transmembrane region" description="Helical" evidence="1">
    <location>
        <begin position="96"/>
        <end position="117"/>
    </location>
</feature>
<feature type="transmembrane region" description="Helical" evidence="1">
    <location>
        <begin position="7"/>
        <end position="28"/>
    </location>
</feature>
<keyword evidence="1" id="KW-1133">Transmembrane helix</keyword>
<reference evidence="2 3" key="1">
    <citation type="submission" date="2019-04" db="EMBL/GenBank/DDBJ databases">
        <authorList>
            <consortium name="Pathogen Informatics"/>
        </authorList>
    </citation>
    <scope>NUCLEOTIDE SEQUENCE [LARGE SCALE GENOMIC DNA]</scope>
    <source>
        <strain evidence="2 3">NCTC9185</strain>
    </source>
</reference>
<evidence type="ECO:0000313" key="3">
    <source>
        <dbReference type="Proteomes" id="UP000339249"/>
    </source>
</evidence>
<dbReference type="AlphaFoldDB" id="A0A4U9D6F5"/>
<sequence>MKPIQYVLLWFGEVLLFTVTFVLLYVLIPEVKMYRLITDLTGFMSDFTWDKYYFLALCVASLLIVAGVVYITALIKKTLILNAGYTGIRMRPIQYVLLWIGAAFLYAVTLVLLLTFMPEVEFYGLIRKFTGVISGDVWDKYYFLSICLASLLIVSIVVYITALIKKR</sequence>
<evidence type="ECO:0000256" key="1">
    <source>
        <dbReference type="SAM" id="Phobius"/>
    </source>
</evidence>
<keyword evidence="1" id="KW-0812">Transmembrane</keyword>
<feature type="transmembrane region" description="Helical" evidence="1">
    <location>
        <begin position="141"/>
        <end position="164"/>
    </location>
</feature>
<gene>
    <name evidence="2" type="ORF">NCTC9185_06152</name>
</gene>